<dbReference type="PANTHER" id="PTHR48100">
    <property type="entry name" value="BROAD-SPECIFICITY PHOSPHATASE YOR283W-RELATED"/>
    <property type="match status" value="1"/>
</dbReference>
<dbReference type="AlphaFoldDB" id="A0A7Y9ZFG0"/>
<dbReference type="InterPro" id="IPR029033">
    <property type="entry name" value="His_PPase_superfam"/>
</dbReference>
<dbReference type="GO" id="GO:0016791">
    <property type="term" value="F:phosphatase activity"/>
    <property type="evidence" value="ECO:0007669"/>
    <property type="project" value="TreeGrafter"/>
</dbReference>
<evidence type="ECO:0000313" key="6">
    <source>
        <dbReference type="Proteomes" id="UP000662818"/>
    </source>
</evidence>
<dbReference type="RefSeq" id="WP_179647525.1">
    <property type="nucleotide sequence ID" value="NZ_CP022295.1"/>
</dbReference>
<feature type="active site" description="Tele-phosphohistidine intermediate" evidence="1">
    <location>
        <position position="11"/>
    </location>
</feature>
<dbReference type="Proteomes" id="UP000662818">
    <property type="component" value="Chromosome"/>
</dbReference>
<dbReference type="GO" id="GO:0004619">
    <property type="term" value="F:phosphoglycerate mutase activity"/>
    <property type="evidence" value="ECO:0007669"/>
    <property type="project" value="UniProtKB-EC"/>
</dbReference>
<dbReference type="Pfam" id="PF00300">
    <property type="entry name" value="His_Phos_1"/>
    <property type="match status" value="1"/>
</dbReference>
<proteinExistence type="predicted"/>
<dbReference type="PANTHER" id="PTHR48100:SF1">
    <property type="entry name" value="HISTIDINE PHOSPHATASE FAMILY PROTEIN-RELATED"/>
    <property type="match status" value="1"/>
</dbReference>
<evidence type="ECO:0000313" key="3">
    <source>
        <dbReference type="EMBL" id="NYI43283.1"/>
    </source>
</evidence>
<reference evidence="4 6" key="1">
    <citation type="submission" date="2017-06" db="EMBL/GenBank/DDBJ databases">
        <title>Complete Genome Sequence of the Soil Carbazole-Degrading Bacterium Nocardioides aromaticivorans IC177.</title>
        <authorList>
            <person name="Vejarano F."/>
            <person name="Suzuki-Minakuchi C."/>
            <person name="Ohtsubo Y."/>
            <person name="Tsuda M."/>
            <person name="Okada K."/>
            <person name="Nojiri H."/>
        </authorList>
    </citation>
    <scope>NUCLEOTIDE SEQUENCE [LARGE SCALE GENOMIC DNA]</scope>
    <source>
        <strain evidence="4 6">IC177</strain>
    </source>
</reference>
<dbReference type="SUPFAM" id="SSF53254">
    <property type="entry name" value="Phosphoglycerate mutase-like"/>
    <property type="match status" value="1"/>
</dbReference>
<accession>A0A7Y9ZFG0</accession>
<dbReference type="EMBL" id="JACBZM010000001">
    <property type="protein sequence ID" value="NYI43283.1"/>
    <property type="molecule type" value="Genomic_DNA"/>
</dbReference>
<evidence type="ECO:0000256" key="2">
    <source>
        <dbReference type="PIRSR" id="PIRSR613078-2"/>
    </source>
</evidence>
<dbReference type="Proteomes" id="UP000562045">
    <property type="component" value="Unassembled WGS sequence"/>
</dbReference>
<evidence type="ECO:0000256" key="1">
    <source>
        <dbReference type="PIRSR" id="PIRSR613078-1"/>
    </source>
</evidence>
<name>A0A7Y9ZFG0_9ACTN</name>
<sequence>MSPRRIVLLRHGRTAWNAAHRVQGQLDTELDETGLEQARAVAPLVAALSPSLVWTSDLARARVTAEVVAKECGLVPSYDERLREFRLGELQGLTHAEIEARDPAAFTRFRNGEWDGIPGAESPQEVADRYVACLRDLAATLGPGECGVAVSHGAATRTGLVAFFGWPLAQARDLRALGNCGRVVLEQRTTGAWALATYNA</sequence>
<feature type="binding site" evidence="2">
    <location>
        <begin position="10"/>
        <end position="17"/>
    </location>
    <ligand>
        <name>substrate</name>
    </ligand>
</feature>
<organism evidence="3 5">
    <name type="scientific">Nocardioides aromaticivorans</name>
    <dbReference type="NCBI Taxonomy" id="200618"/>
    <lineage>
        <taxon>Bacteria</taxon>
        <taxon>Bacillati</taxon>
        <taxon>Actinomycetota</taxon>
        <taxon>Actinomycetes</taxon>
        <taxon>Propionibacteriales</taxon>
        <taxon>Nocardioidaceae</taxon>
        <taxon>Nocardioides</taxon>
    </lineage>
</organism>
<dbReference type="InterPro" id="IPR013078">
    <property type="entry name" value="His_Pase_superF_clade-1"/>
</dbReference>
<feature type="binding site" evidence="2">
    <location>
        <position position="60"/>
    </location>
    <ligand>
        <name>substrate</name>
    </ligand>
</feature>
<evidence type="ECO:0000313" key="5">
    <source>
        <dbReference type="Proteomes" id="UP000562045"/>
    </source>
</evidence>
<gene>
    <name evidence="3" type="ORF">BJ993_000363</name>
    <name evidence="4" type="ORF">CFH99_16710</name>
</gene>
<keyword evidence="6" id="KW-1185">Reference proteome</keyword>
<reference evidence="3 5" key="2">
    <citation type="submission" date="2020-07" db="EMBL/GenBank/DDBJ databases">
        <title>Sequencing the genomes of 1000 actinobacteria strains.</title>
        <authorList>
            <person name="Klenk H.-P."/>
        </authorList>
    </citation>
    <scope>NUCLEOTIDE SEQUENCE [LARGE SCALE GENOMIC DNA]</scope>
    <source>
        <strain evidence="3 5">DSM 15131</strain>
    </source>
</reference>
<dbReference type="EMBL" id="CP022295">
    <property type="protein sequence ID" value="QSR27263.1"/>
    <property type="molecule type" value="Genomic_DNA"/>
</dbReference>
<dbReference type="GO" id="GO:0005737">
    <property type="term" value="C:cytoplasm"/>
    <property type="evidence" value="ECO:0007669"/>
    <property type="project" value="TreeGrafter"/>
</dbReference>
<evidence type="ECO:0000313" key="4">
    <source>
        <dbReference type="EMBL" id="QSR27263.1"/>
    </source>
</evidence>
<dbReference type="CDD" id="cd07067">
    <property type="entry name" value="HP_PGM_like"/>
    <property type="match status" value="1"/>
</dbReference>
<protein>
    <submittedName>
        <fullName evidence="4">Histidine phosphatase family protein</fullName>
    </submittedName>
    <submittedName>
        <fullName evidence="3">Putative phosphoglycerate mutase</fullName>
        <ecNumber evidence="3">5.4.2.12</ecNumber>
    </submittedName>
</protein>
<dbReference type="SMART" id="SM00855">
    <property type="entry name" value="PGAM"/>
    <property type="match status" value="1"/>
</dbReference>
<keyword evidence="3" id="KW-0413">Isomerase</keyword>
<dbReference type="Gene3D" id="3.40.50.1240">
    <property type="entry name" value="Phosphoglycerate mutase-like"/>
    <property type="match status" value="1"/>
</dbReference>
<dbReference type="EC" id="5.4.2.12" evidence="3"/>
<dbReference type="InterPro" id="IPR050275">
    <property type="entry name" value="PGM_Phosphatase"/>
</dbReference>
<feature type="active site" description="Proton donor/acceptor" evidence="1">
    <location>
        <position position="84"/>
    </location>
</feature>